<dbReference type="Gene3D" id="1.10.510.10">
    <property type="entry name" value="Transferase(Phosphotransferase) domain 1"/>
    <property type="match status" value="1"/>
</dbReference>
<dbReference type="InterPro" id="IPR001245">
    <property type="entry name" value="Ser-Thr/Tyr_kinase_cat_dom"/>
</dbReference>
<accession>A0A2P6NYA7</accession>
<evidence type="ECO:0000313" key="5">
    <source>
        <dbReference type="Proteomes" id="UP000241769"/>
    </source>
</evidence>
<sequence length="1156" mass="129936">MRLVFWLYLLSYIQTLVQADDIISVFTPQSSVWIGGDFVEDAYSGLLKSSEQNPFEKIPNASIPKAAGWVNSIRSFQDRVMFAGDFIGVNHSLSPMIAFFNTTSHSYIPSRPPFSSSGVVNATSTVGNVTIVAGSFAGDFEFTNAYQLDLDGNLVRPLEPITFDCASLVWSDIQLAPGATPDNYTMYGVGSCYNEIVGKGNKRSAILASYEFNLLQPKWHDIYKSSNESHYFYTIELDSRYLYIGGHFDSIDIEENALYNGFFQYDRLKKQPLNMDFIPNNPVSIFSILLLGENTYLGGIFSYVSDGNLMMNNLAHHNRTAGWHYIGSPMIRESSRGVTARVLGIMSGKSESEIIVYGEFTMISVQGRENMTCNGIATYDRAADRWSLLGDDVTINPYPSFIYQAVMGPDGRVYSVGQRWEISQDSVFFPVGFLRPVSYDFSENAWQYLSDTDDRGFYTTGKVYAFARNGDHLYIGGDFADMGSEETKTSFNIIEYDALSTNFTSMGKHGLANGTVNAIYAMSDEEVLVVGTFNTRYEGRKLNSVGRWNRIEKTWDDMGGGIKVTEPTTCMDSGNSTSAVVTASDVDSTHLYVAGNFDGAGDQTNPYSMGASVARYDRVQRRWQFLPLNLSRCNIIRSIKLNGTIMYVAGAFRPQGVPIHVPPEAKGNPIDLVMAYDLEHFKWLPHINVTVYCRDGPSRINTMEIVNLDPKDPSKSILLVAGRFLMIEKHSHDIMTYTFNGNTESLGRWGASEPTNSGCNSADATEIYSLSTDPLTNELYVGGKYGSSLDGAVKLPYRVWSWSSQSWNSPKELNLKGWRGTIRAILPTAMVHDSLSLSWDDSIREQLQALLAVSFILLIISILVAGFVTHKAISIRRRFNRRIINNDEGEGLRIIEDSAEISLEWKEEDREYCQGVWNNLNVTACVKTMALVNGFENQQFFNRFIDHMQDMIHLRHVNVLQYVAISFTEEGEVIILSEGAKGGDLATYVANAVEDKHSVRYKLEVMSDIAEGIKYIHSKDVAHGNIRPTNIFLVNRRAKLAFPGLFMSVPLLQEDTEYQPEDAVYLAPEVMEGEVTMRSDLYSFGVLLALVYLNMTQTEFEQCLCKTSTEVWKEMESKYPQQILLFVKSCLNTNPLSRPHLRDIIWMLDEEKRRMI</sequence>
<keyword evidence="1" id="KW-0812">Transmembrane</keyword>
<dbReference type="PANTHER" id="PTHR24362:SF309">
    <property type="entry name" value="PROTEIN KINASE DOMAIN-CONTAINING PROTEIN"/>
    <property type="match status" value="1"/>
</dbReference>
<dbReference type="OrthoDB" id="5966500at2759"/>
<organism evidence="4 5">
    <name type="scientific">Planoprotostelium fungivorum</name>
    <dbReference type="NCBI Taxonomy" id="1890364"/>
    <lineage>
        <taxon>Eukaryota</taxon>
        <taxon>Amoebozoa</taxon>
        <taxon>Evosea</taxon>
        <taxon>Variosea</taxon>
        <taxon>Cavosteliida</taxon>
        <taxon>Cavosteliaceae</taxon>
        <taxon>Planoprotostelium</taxon>
    </lineage>
</organism>
<dbReference type="GO" id="GO:0005524">
    <property type="term" value="F:ATP binding"/>
    <property type="evidence" value="ECO:0007669"/>
    <property type="project" value="InterPro"/>
</dbReference>
<dbReference type="InterPro" id="IPR000719">
    <property type="entry name" value="Prot_kinase_dom"/>
</dbReference>
<dbReference type="EMBL" id="MDYQ01000007">
    <property type="protein sequence ID" value="PRP88912.1"/>
    <property type="molecule type" value="Genomic_DNA"/>
</dbReference>
<dbReference type="InterPro" id="IPR011043">
    <property type="entry name" value="Gal_Oxase/kelch_b-propeller"/>
</dbReference>
<dbReference type="AlphaFoldDB" id="A0A2P6NYA7"/>
<dbReference type="SUPFAM" id="SSF56112">
    <property type="entry name" value="Protein kinase-like (PK-like)"/>
    <property type="match status" value="1"/>
</dbReference>
<dbReference type="InterPro" id="IPR011009">
    <property type="entry name" value="Kinase-like_dom_sf"/>
</dbReference>
<dbReference type="InterPro" id="IPR015915">
    <property type="entry name" value="Kelch-typ_b-propeller"/>
</dbReference>
<comment type="caution">
    <text evidence="4">The sequence shown here is derived from an EMBL/GenBank/DDBJ whole genome shotgun (WGS) entry which is preliminary data.</text>
</comment>
<feature type="chain" id="PRO_5015193959" description="Protein kinase domain-containing protein" evidence="2">
    <location>
        <begin position="20"/>
        <end position="1156"/>
    </location>
</feature>
<evidence type="ECO:0000313" key="4">
    <source>
        <dbReference type="EMBL" id="PRP88912.1"/>
    </source>
</evidence>
<dbReference type="PROSITE" id="PS50011">
    <property type="entry name" value="PROTEIN_KINASE_DOM"/>
    <property type="match status" value="1"/>
</dbReference>
<keyword evidence="1" id="KW-0472">Membrane</keyword>
<protein>
    <recommendedName>
        <fullName evidence="3">Protein kinase domain-containing protein</fullName>
    </recommendedName>
</protein>
<keyword evidence="5" id="KW-1185">Reference proteome</keyword>
<reference evidence="4 5" key="1">
    <citation type="journal article" date="2018" name="Genome Biol. Evol.">
        <title>Multiple Roots of Fruiting Body Formation in Amoebozoa.</title>
        <authorList>
            <person name="Hillmann F."/>
            <person name="Forbes G."/>
            <person name="Novohradska S."/>
            <person name="Ferling I."/>
            <person name="Riege K."/>
            <person name="Groth M."/>
            <person name="Westermann M."/>
            <person name="Marz M."/>
            <person name="Spaller T."/>
            <person name="Winckler T."/>
            <person name="Schaap P."/>
            <person name="Glockner G."/>
        </authorList>
    </citation>
    <scope>NUCLEOTIDE SEQUENCE [LARGE SCALE GENOMIC DNA]</scope>
    <source>
        <strain evidence="4 5">Jena</strain>
    </source>
</reference>
<dbReference type="PANTHER" id="PTHR24362">
    <property type="entry name" value="SERINE/THREONINE-PROTEIN KINASE NEK"/>
    <property type="match status" value="1"/>
</dbReference>
<evidence type="ECO:0000259" key="3">
    <source>
        <dbReference type="PROSITE" id="PS50011"/>
    </source>
</evidence>
<gene>
    <name evidence="4" type="ORF">PROFUN_00380</name>
</gene>
<keyword evidence="2" id="KW-0732">Signal</keyword>
<feature type="signal peptide" evidence="2">
    <location>
        <begin position="1"/>
        <end position="19"/>
    </location>
</feature>
<evidence type="ECO:0000256" key="2">
    <source>
        <dbReference type="SAM" id="SignalP"/>
    </source>
</evidence>
<proteinExistence type="predicted"/>
<dbReference type="GO" id="GO:0004672">
    <property type="term" value="F:protein kinase activity"/>
    <property type="evidence" value="ECO:0007669"/>
    <property type="project" value="InterPro"/>
</dbReference>
<feature type="transmembrane region" description="Helical" evidence="1">
    <location>
        <begin position="847"/>
        <end position="868"/>
    </location>
</feature>
<feature type="domain" description="Protein kinase" evidence="3">
    <location>
        <begin position="877"/>
        <end position="1156"/>
    </location>
</feature>
<name>A0A2P6NYA7_9EUKA</name>
<dbReference type="Gene3D" id="2.120.10.80">
    <property type="entry name" value="Kelch-type beta propeller"/>
    <property type="match status" value="1"/>
</dbReference>
<evidence type="ECO:0000256" key="1">
    <source>
        <dbReference type="SAM" id="Phobius"/>
    </source>
</evidence>
<dbReference type="Pfam" id="PF07714">
    <property type="entry name" value="PK_Tyr_Ser-Thr"/>
    <property type="match status" value="1"/>
</dbReference>
<keyword evidence="1" id="KW-1133">Transmembrane helix</keyword>
<dbReference type="STRING" id="1890364.A0A2P6NYA7"/>
<dbReference type="Proteomes" id="UP000241769">
    <property type="component" value="Unassembled WGS sequence"/>
</dbReference>
<dbReference type="CDD" id="cd00180">
    <property type="entry name" value="PKc"/>
    <property type="match status" value="1"/>
</dbReference>
<dbReference type="InParanoid" id="A0A2P6NYA7"/>
<dbReference type="SUPFAM" id="SSF50965">
    <property type="entry name" value="Galactose oxidase, central domain"/>
    <property type="match status" value="1"/>
</dbReference>